<reference evidence="1 2" key="1">
    <citation type="submission" date="2018-07" db="EMBL/GenBank/DDBJ databases">
        <title>Genomic Encyclopedia of Type Strains, Phase III (KMG-III): the genomes of soil and plant-associated and newly described type strains.</title>
        <authorList>
            <person name="Whitman W."/>
        </authorList>
    </citation>
    <scope>NUCLEOTIDE SEQUENCE [LARGE SCALE GENOMIC DNA]</scope>
    <source>
        <strain evidence="1 2">CECT 8333</strain>
    </source>
</reference>
<proteinExistence type="predicted"/>
<organism evidence="1 2">
    <name type="scientific">Fontibacillus phaseoli</name>
    <dbReference type="NCBI Taxonomy" id="1416533"/>
    <lineage>
        <taxon>Bacteria</taxon>
        <taxon>Bacillati</taxon>
        <taxon>Bacillota</taxon>
        <taxon>Bacilli</taxon>
        <taxon>Bacillales</taxon>
        <taxon>Paenibacillaceae</taxon>
        <taxon>Fontibacillus</taxon>
    </lineage>
</organism>
<comment type="caution">
    <text evidence="1">The sequence shown here is derived from an EMBL/GenBank/DDBJ whole genome shotgun (WGS) entry which is preliminary data.</text>
</comment>
<accession>A0A369BIT9</accession>
<sequence length="53" mass="5927">MTSVNIVFILRGIRPLVRTRKFGEVGSGEQLRDQVSDPALNHLKPLEVLSLLI</sequence>
<protein>
    <submittedName>
        <fullName evidence="1">Uncharacterized protein</fullName>
    </submittedName>
</protein>
<dbReference type="Proteomes" id="UP000253090">
    <property type="component" value="Unassembled WGS sequence"/>
</dbReference>
<dbReference type="EMBL" id="QPJW01000002">
    <property type="protein sequence ID" value="RCX21510.1"/>
    <property type="molecule type" value="Genomic_DNA"/>
</dbReference>
<dbReference type="AlphaFoldDB" id="A0A369BIT9"/>
<gene>
    <name evidence="1" type="ORF">DFP94_102263</name>
</gene>
<name>A0A369BIT9_9BACL</name>
<keyword evidence="2" id="KW-1185">Reference proteome</keyword>
<evidence type="ECO:0000313" key="2">
    <source>
        <dbReference type="Proteomes" id="UP000253090"/>
    </source>
</evidence>
<evidence type="ECO:0000313" key="1">
    <source>
        <dbReference type="EMBL" id="RCX21510.1"/>
    </source>
</evidence>